<evidence type="ECO:0000256" key="1">
    <source>
        <dbReference type="ARBA" id="ARBA00023004"/>
    </source>
</evidence>
<dbReference type="InterPro" id="IPR052713">
    <property type="entry name" value="FeoA"/>
</dbReference>
<evidence type="ECO:0000313" key="4">
    <source>
        <dbReference type="Proteomes" id="UP000824258"/>
    </source>
</evidence>
<dbReference type="Pfam" id="PF04023">
    <property type="entry name" value="FeoA"/>
    <property type="match status" value="1"/>
</dbReference>
<feature type="domain" description="Ferrous iron transporter FeoA-like" evidence="2">
    <location>
        <begin position="4"/>
        <end position="76"/>
    </location>
</feature>
<gene>
    <name evidence="3" type="ORF">IAA70_07505</name>
</gene>
<dbReference type="EMBL" id="DVGD01000245">
    <property type="protein sequence ID" value="HIR10235.1"/>
    <property type="molecule type" value="Genomic_DNA"/>
</dbReference>
<accession>A0A9D1AAS7</accession>
<dbReference type="GO" id="GO:0046914">
    <property type="term" value="F:transition metal ion binding"/>
    <property type="evidence" value="ECO:0007669"/>
    <property type="project" value="InterPro"/>
</dbReference>
<sequence length="82" mass="8889">MGEITLSTLEVGKWGSVGEIALTGSIRRRLQELGFVRGTPVQSLYDAPSGSPRAFGIRGAVIALRRSDCAMISVTPWQREDI</sequence>
<dbReference type="InterPro" id="IPR038157">
    <property type="entry name" value="FeoA_core_dom"/>
</dbReference>
<dbReference type="SUPFAM" id="SSF50037">
    <property type="entry name" value="C-terminal domain of transcriptional repressors"/>
    <property type="match status" value="1"/>
</dbReference>
<name>A0A9D1AAS7_9FIRM</name>
<proteinExistence type="predicted"/>
<keyword evidence="1" id="KW-0408">Iron</keyword>
<comment type="caution">
    <text evidence="3">The sequence shown here is derived from an EMBL/GenBank/DDBJ whole genome shotgun (WGS) entry which is preliminary data.</text>
</comment>
<evidence type="ECO:0000313" key="3">
    <source>
        <dbReference type="EMBL" id="HIR10235.1"/>
    </source>
</evidence>
<reference evidence="3" key="1">
    <citation type="submission" date="2020-10" db="EMBL/GenBank/DDBJ databases">
        <authorList>
            <person name="Gilroy R."/>
        </authorList>
    </citation>
    <scope>NUCLEOTIDE SEQUENCE</scope>
    <source>
        <strain evidence="3">ChiHjej9B8-7071</strain>
    </source>
</reference>
<dbReference type="SMART" id="SM00899">
    <property type="entry name" value="FeoA"/>
    <property type="match status" value="1"/>
</dbReference>
<protein>
    <submittedName>
        <fullName evidence="3">Ferrous iron transport protein A</fullName>
    </submittedName>
</protein>
<dbReference type="Gene3D" id="2.30.30.90">
    <property type="match status" value="1"/>
</dbReference>
<dbReference type="PANTHER" id="PTHR42954:SF2">
    <property type="entry name" value="FE(2+) TRANSPORT PROTEIN A"/>
    <property type="match status" value="1"/>
</dbReference>
<organism evidence="3 4">
    <name type="scientific">Candidatus Avoscillospira stercoripullorum</name>
    <dbReference type="NCBI Taxonomy" id="2840709"/>
    <lineage>
        <taxon>Bacteria</taxon>
        <taxon>Bacillati</taxon>
        <taxon>Bacillota</taxon>
        <taxon>Clostridia</taxon>
        <taxon>Eubacteriales</taxon>
        <taxon>Oscillospiraceae</taxon>
        <taxon>Oscillospiraceae incertae sedis</taxon>
        <taxon>Candidatus Avoscillospira</taxon>
    </lineage>
</organism>
<evidence type="ECO:0000259" key="2">
    <source>
        <dbReference type="SMART" id="SM00899"/>
    </source>
</evidence>
<dbReference type="InterPro" id="IPR008988">
    <property type="entry name" value="Transcriptional_repressor_C"/>
</dbReference>
<reference evidence="3" key="2">
    <citation type="journal article" date="2021" name="PeerJ">
        <title>Extensive microbial diversity within the chicken gut microbiome revealed by metagenomics and culture.</title>
        <authorList>
            <person name="Gilroy R."/>
            <person name="Ravi A."/>
            <person name="Getino M."/>
            <person name="Pursley I."/>
            <person name="Horton D.L."/>
            <person name="Alikhan N.F."/>
            <person name="Baker D."/>
            <person name="Gharbi K."/>
            <person name="Hall N."/>
            <person name="Watson M."/>
            <person name="Adriaenssens E.M."/>
            <person name="Foster-Nyarko E."/>
            <person name="Jarju S."/>
            <person name="Secka A."/>
            <person name="Antonio M."/>
            <person name="Oren A."/>
            <person name="Chaudhuri R.R."/>
            <person name="La Ragione R."/>
            <person name="Hildebrand F."/>
            <person name="Pallen M.J."/>
        </authorList>
    </citation>
    <scope>NUCLEOTIDE SEQUENCE</scope>
    <source>
        <strain evidence="3">ChiHjej9B8-7071</strain>
    </source>
</reference>
<dbReference type="Proteomes" id="UP000824258">
    <property type="component" value="Unassembled WGS sequence"/>
</dbReference>
<dbReference type="AlphaFoldDB" id="A0A9D1AAS7"/>
<dbReference type="PANTHER" id="PTHR42954">
    <property type="entry name" value="FE(2+) TRANSPORT PROTEIN A"/>
    <property type="match status" value="1"/>
</dbReference>
<dbReference type="InterPro" id="IPR007167">
    <property type="entry name" value="Fe-transptr_FeoA-like"/>
</dbReference>